<protein>
    <submittedName>
        <fullName evidence="3">Tetratricopeptide repeat protein</fullName>
    </submittedName>
</protein>
<keyword evidence="2" id="KW-0732">Signal</keyword>
<evidence type="ECO:0000313" key="3">
    <source>
        <dbReference type="EMBL" id="MBK6267153.1"/>
    </source>
</evidence>
<evidence type="ECO:0000313" key="4">
    <source>
        <dbReference type="Proteomes" id="UP000611723"/>
    </source>
</evidence>
<feature type="signal peptide" evidence="2">
    <location>
        <begin position="1"/>
        <end position="22"/>
    </location>
</feature>
<keyword evidence="4" id="KW-1185">Reference proteome</keyword>
<gene>
    <name evidence="3" type="ORF">JKA74_19065</name>
</gene>
<dbReference type="Pfam" id="PF13174">
    <property type="entry name" value="TPR_6"/>
    <property type="match status" value="2"/>
</dbReference>
<dbReference type="AlphaFoldDB" id="A0A934X1B6"/>
<name>A0A934X1B6_9BACT</name>
<proteinExistence type="predicted"/>
<keyword evidence="1" id="KW-0175">Coiled coil</keyword>
<dbReference type="SUPFAM" id="SSF48452">
    <property type="entry name" value="TPR-like"/>
    <property type="match status" value="2"/>
</dbReference>
<feature type="coiled-coil region" evidence="1">
    <location>
        <begin position="492"/>
        <end position="542"/>
    </location>
</feature>
<dbReference type="EMBL" id="JAEQBW010000014">
    <property type="protein sequence ID" value="MBK6267153.1"/>
    <property type="molecule type" value="Genomic_DNA"/>
</dbReference>
<evidence type="ECO:0000256" key="1">
    <source>
        <dbReference type="SAM" id="Coils"/>
    </source>
</evidence>
<dbReference type="RefSeq" id="WP_201432842.1">
    <property type="nucleotide sequence ID" value="NZ_JAEQBW010000014.1"/>
</dbReference>
<dbReference type="Gene3D" id="1.25.40.10">
    <property type="entry name" value="Tetratricopeptide repeat domain"/>
    <property type="match status" value="3"/>
</dbReference>
<dbReference type="InterPro" id="IPR019734">
    <property type="entry name" value="TPR_rpt"/>
</dbReference>
<feature type="chain" id="PRO_5037853816" evidence="2">
    <location>
        <begin position="23"/>
        <end position="606"/>
    </location>
</feature>
<dbReference type="Proteomes" id="UP000611723">
    <property type="component" value="Unassembled WGS sequence"/>
</dbReference>
<reference evidence="3" key="1">
    <citation type="submission" date="2021-01" db="EMBL/GenBank/DDBJ databases">
        <title>Marivirga aurantiaca sp. nov., isolated from intertidal surface sediments.</title>
        <authorList>
            <person name="Zhang M."/>
        </authorList>
    </citation>
    <scope>NUCLEOTIDE SEQUENCE</scope>
    <source>
        <strain evidence="3">S37H4</strain>
    </source>
</reference>
<organism evidence="3 4">
    <name type="scientific">Marivirga aurantiaca</name>
    <dbReference type="NCBI Taxonomy" id="2802615"/>
    <lineage>
        <taxon>Bacteria</taxon>
        <taxon>Pseudomonadati</taxon>
        <taxon>Bacteroidota</taxon>
        <taxon>Cytophagia</taxon>
        <taxon>Cytophagales</taxon>
        <taxon>Marivirgaceae</taxon>
        <taxon>Marivirga</taxon>
    </lineage>
</organism>
<accession>A0A934X1B6</accession>
<dbReference type="Pfam" id="PF13432">
    <property type="entry name" value="TPR_16"/>
    <property type="match status" value="1"/>
</dbReference>
<evidence type="ECO:0000256" key="2">
    <source>
        <dbReference type="SAM" id="SignalP"/>
    </source>
</evidence>
<sequence length="606" mass="71011">MMRHTFFILAMILLTFCTNAFGQISSEVELANEYYRQGDVDKAIDLYNKLAEKPQNIAYIHNNYLELLEIKQRNKETEKYLKKVRSQFPSNIRFDVDIIDFFVYSNDSSKAEKYYQELEKKIINQPSLMQSAAQYLVNKQHNQFAEKLYLAARQRLKDPTAFSVQLATLYRYTNEKDKMVREYMTYAEERPNNLRYVKNMLQLSLTEEEDLESFIEYLMVNIQTDADNEIYSDLLIWANLQINNFFGAFVQAKAIDRRAGLKGDNSIEIGQIAFENEAFEVAETIFQYIVNTYPESRNYIYAKQMLIRSKENIIKHHFPIDTVAIRSLVKSYDQLIEETGLSQFTLEAYRQKALLHAFYLQEPEKASKILQEIISFNNTDQEIVAQAKLDLGDIFIILEQPWESVLLYYQVEKSHKNTQLGEAAKLKNAKLSYFKGDFTLAQEHLDILKKATRREIANDAMDLSILIKNNTILDSTQKALREYAAIDLLLYQNQQREAVERLNRMLVEHEEHPIKDDVLWLLARIDKESGNYEEAIQKLNQIVEDLPYDILTDDALFEMATIYETLINDTQKAKELYQKLLTDFPGSIYVAEARKRFRSMRGDFVN</sequence>
<dbReference type="InterPro" id="IPR011990">
    <property type="entry name" value="TPR-like_helical_dom_sf"/>
</dbReference>
<comment type="caution">
    <text evidence="3">The sequence shown here is derived from an EMBL/GenBank/DDBJ whole genome shotgun (WGS) entry which is preliminary data.</text>
</comment>